<dbReference type="SUPFAM" id="SSF51391">
    <property type="entry name" value="Thiamin phosphate synthase"/>
    <property type="match status" value="1"/>
</dbReference>
<evidence type="ECO:0000256" key="8">
    <source>
        <dbReference type="ARBA" id="ARBA00022977"/>
    </source>
</evidence>
<organism evidence="16 17">
    <name type="scientific">Colwellia asteriadis</name>
    <dbReference type="NCBI Taxonomy" id="517723"/>
    <lineage>
        <taxon>Bacteria</taxon>
        <taxon>Pseudomonadati</taxon>
        <taxon>Pseudomonadota</taxon>
        <taxon>Gammaproteobacteria</taxon>
        <taxon>Alteromonadales</taxon>
        <taxon>Colwelliaceae</taxon>
        <taxon>Colwellia</taxon>
    </lineage>
</organism>
<dbReference type="NCBIfam" id="NF002904">
    <property type="entry name" value="PRK03512.1"/>
    <property type="match status" value="1"/>
</dbReference>
<comment type="function">
    <text evidence="13">Condenses 4-methyl-5-(beta-hydroxyethyl)thiazole monophosphate (THZ-P) and 2-methyl-4-amino-5-hydroxymethyl pyrimidine pyrophosphate (HMP-PP) to form thiamine monophosphate (TMP).</text>
</comment>
<feature type="binding site" evidence="13">
    <location>
        <position position="380"/>
    </location>
    <ligand>
        <name>4-amino-2-methyl-5-(diphosphooxymethyl)pyrimidine</name>
        <dbReference type="ChEBI" id="CHEBI:57841"/>
    </ligand>
</feature>
<dbReference type="InterPro" id="IPR036206">
    <property type="entry name" value="ThiamineP_synth_sf"/>
</dbReference>
<dbReference type="InterPro" id="IPR004399">
    <property type="entry name" value="HMP/HMP-P_kinase_dom"/>
</dbReference>
<comment type="caution">
    <text evidence="16">The sequence shown here is derived from an EMBL/GenBank/DDBJ whole genome shotgun (WGS) entry which is preliminary data.</text>
</comment>
<evidence type="ECO:0000256" key="12">
    <source>
        <dbReference type="ARBA" id="ARBA00047883"/>
    </source>
</evidence>
<keyword evidence="9" id="KW-0511">Multifunctional enzyme</keyword>
<feature type="binding site" evidence="13">
    <location>
        <position position="400"/>
    </location>
    <ligand>
        <name>Mg(2+)</name>
        <dbReference type="ChEBI" id="CHEBI:18420"/>
    </ligand>
</feature>
<dbReference type="SUPFAM" id="SSF53613">
    <property type="entry name" value="Ribokinase-like"/>
    <property type="match status" value="1"/>
</dbReference>
<comment type="pathway">
    <text evidence="1 13">Cofactor biosynthesis; thiamine diphosphate biosynthesis; thiamine phosphate from 4-amino-2-methyl-5-diphosphomethylpyrimidine and 4-methyl-5-(2-phosphoethyl)-thiazole: step 1/1.</text>
</comment>
<sequence length="537" mass="58297">MTNVIKKKPIIWTISGSDCSGGAGIAADIKTGHGLGVEVCHLITANTVQNSQQLVSVNAVSVELLQQQVDVLIDDKTPSVIKIGLVANAEQVQWLAELLGQLKQSNPNLLSVYDPVGQASVGGSFNALSSTDLTPLLKQLDVITPNLNEAKSLAGLLNENTAALLAQKIYQNFGITSVIVKGGHSADEKFSNDYCYHQLNQLSAAKQDNQDKTQMAISYQLASSRIDTHYSHGGGCSFATALSAFLAQGYLMRDAFTLAKAFITQGLMASEPLSQENGHQYYGAFEQQGWPKKAKCFPQVISELANKYQELPTFKPLALNGEQLGLYPVIDSLYWLKRLLPLGLEIIQLRIKNVTNEQLERIIVEAIEFAKDYKTRLFINDYWQLAIKHGAYGVHIGQEDLQDADLAAIQQAGLRLGISTHGCYEFLLAQQLQPSYLAIGAIFPTKTKDMTGQIQGIDNLKQVLALRPTEKSQQIPVVAIGGISLERAPKVLATGVESIAVVTAITEAESSHGITPEHAVVQLQNAISAEAIEVLQH</sequence>
<evidence type="ECO:0000256" key="11">
    <source>
        <dbReference type="ARBA" id="ARBA00047851"/>
    </source>
</evidence>
<evidence type="ECO:0000256" key="7">
    <source>
        <dbReference type="ARBA" id="ARBA00022842"/>
    </source>
</evidence>
<keyword evidence="7 13" id="KW-0460">Magnesium</keyword>
<dbReference type="EC" id="2.5.1.3" evidence="13"/>
<evidence type="ECO:0000256" key="6">
    <source>
        <dbReference type="ARBA" id="ARBA00022840"/>
    </source>
</evidence>
<protein>
    <recommendedName>
        <fullName evidence="13">Thiamine-phosphate synthase</fullName>
        <shortName evidence="13">TP synthase</shortName>
        <shortName evidence="13">TPS</shortName>
        <ecNumber evidence="13">2.5.1.3</ecNumber>
    </recommendedName>
    <alternativeName>
        <fullName evidence="13">Thiamine-phosphate pyrophosphorylase</fullName>
        <shortName evidence="13">TMP pyrophosphorylase</shortName>
        <shortName evidence="13">TMP-PPase</shortName>
    </alternativeName>
</protein>
<dbReference type="InterPro" id="IPR022998">
    <property type="entry name" value="ThiamineP_synth_TenI"/>
</dbReference>
<dbReference type="EMBL" id="BAAAFA010000006">
    <property type="protein sequence ID" value="GAA0817627.1"/>
    <property type="molecule type" value="Genomic_DNA"/>
</dbReference>
<comment type="cofactor">
    <cofactor evidence="13">
        <name>Mg(2+)</name>
        <dbReference type="ChEBI" id="CHEBI:18420"/>
    </cofactor>
    <text evidence="13">Binds 1 Mg(2+) ion per subunit.</text>
</comment>
<dbReference type="Gene3D" id="3.40.1190.20">
    <property type="match status" value="1"/>
</dbReference>
<feature type="binding site" evidence="13">
    <location>
        <begin position="445"/>
        <end position="447"/>
    </location>
    <ligand>
        <name>2-[(2R,5Z)-2-carboxy-4-methylthiazol-5(2H)-ylidene]ethyl phosphate</name>
        <dbReference type="ChEBI" id="CHEBI:62899"/>
    </ligand>
</feature>
<comment type="catalytic activity">
    <reaction evidence="10 13">
        <text>4-methyl-5-(2-phosphooxyethyl)-thiazole + 4-amino-2-methyl-5-(diphosphooxymethyl)pyrimidine + H(+) = thiamine phosphate + diphosphate</text>
        <dbReference type="Rhea" id="RHEA:22328"/>
        <dbReference type="ChEBI" id="CHEBI:15378"/>
        <dbReference type="ChEBI" id="CHEBI:33019"/>
        <dbReference type="ChEBI" id="CHEBI:37575"/>
        <dbReference type="ChEBI" id="CHEBI:57841"/>
        <dbReference type="ChEBI" id="CHEBI:58296"/>
        <dbReference type="EC" id="2.5.1.3"/>
    </reaction>
</comment>
<dbReference type="Proteomes" id="UP001500021">
    <property type="component" value="Unassembled WGS sequence"/>
</dbReference>
<dbReference type="CDD" id="cd01169">
    <property type="entry name" value="HMPP_kinase"/>
    <property type="match status" value="1"/>
</dbReference>
<dbReference type="Pfam" id="PF02581">
    <property type="entry name" value="TMP-TENI"/>
    <property type="match status" value="1"/>
</dbReference>
<feature type="binding site" evidence="13">
    <location>
        <position position="482"/>
    </location>
    <ligand>
        <name>2-[(2R,5Z)-2-carboxy-4-methylthiazol-5(2H)-ylidene]ethyl phosphate</name>
        <dbReference type="ChEBI" id="CHEBI:62899"/>
    </ligand>
</feature>
<dbReference type="RefSeq" id="WP_343817254.1">
    <property type="nucleotide sequence ID" value="NZ_BAAAFA010000006.1"/>
</dbReference>
<reference evidence="16 17" key="1">
    <citation type="journal article" date="2019" name="Int. J. Syst. Evol. Microbiol.">
        <title>The Global Catalogue of Microorganisms (GCM) 10K type strain sequencing project: providing services to taxonomists for standard genome sequencing and annotation.</title>
        <authorList>
            <consortium name="The Broad Institute Genomics Platform"/>
            <consortium name="The Broad Institute Genome Sequencing Center for Infectious Disease"/>
            <person name="Wu L."/>
            <person name="Ma J."/>
        </authorList>
    </citation>
    <scope>NUCLEOTIDE SEQUENCE [LARGE SCALE GENOMIC DNA]</scope>
    <source>
        <strain evidence="16 17">JCM 15608</strain>
    </source>
</reference>
<keyword evidence="3 13" id="KW-0479">Metal-binding</keyword>
<dbReference type="InterPro" id="IPR013785">
    <property type="entry name" value="Aldolase_TIM"/>
</dbReference>
<evidence type="ECO:0000256" key="9">
    <source>
        <dbReference type="ARBA" id="ARBA00023268"/>
    </source>
</evidence>
<gene>
    <name evidence="13 16" type="primary">thiE</name>
    <name evidence="16" type="ORF">GCM10009111_19120</name>
</gene>
<evidence type="ECO:0000256" key="1">
    <source>
        <dbReference type="ARBA" id="ARBA00005165"/>
    </source>
</evidence>
<comment type="catalytic activity">
    <reaction evidence="11 13">
        <text>2-(2-carboxy-4-methylthiazol-5-yl)ethyl phosphate + 4-amino-2-methyl-5-(diphosphooxymethyl)pyrimidine + 2 H(+) = thiamine phosphate + CO2 + diphosphate</text>
        <dbReference type="Rhea" id="RHEA:47848"/>
        <dbReference type="ChEBI" id="CHEBI:15378"/>
        <dbReference type="ChEBI" id="CHEBI:16526"/>
        <dbReference type="ChEBI" id="CHEBI:33019"/>
        <dbReference type="ChEBI" id="CHEBI:37575"/>
        <dbReference type="ChEBI" id="CHEBI:57841"/>
        <dbReference type="ChEBI" id="CHEBI:62890"/>
        <dbReference type="EC" id="2.5.1.3"/>
    </reaction>
</comment>
<keyword evidence="5" id="KW-0418">Kinase</keyword>
<evidence type="ECO:0000313" key="16">
    <source>
        <dbReference type="EMBL" id="GAA0817627.1"/>
    </source>
</evidence>
<dbReference type="PANTHER" id="PTHR20858">
    <property type="entry name" value="PHOSPHOMETHYLPYRIMIDINE KINASE"/>
    <property type="match status" value="1"/>
</dbReference>
<accession>A0ABN1L7X3</accession>
<comment type="catalytic activity">
    <reaction evidence="12 13">
        <text>2-[(2R,5Z)-2-carboxy-4-methylthiazol-5(2H)-ylidene]ethyl phosphate + 4-amino-2-methyl-5-(diphosphooxymethyl)pyrimidine + 2 H(+) = thiamine phosphate + CO2 + diphosphate</text>
        <dbReference type="Rhea" id="RHEA:47844"/>
        <dbReference type="ChEBI" id="CHEBI:15378"/>
        <dbReference type="ChEBI" id="CHEBI:16526"/>
        <dbReference type="ChEBI" id="CHEBI:33019"/>
        <dbReference type="ChEBI" id="CHEBI:37575"/>
        <dbReference type="ChEBI" id="CHEBI:57841"/>
        <dbReference type="ChEBI" id="CHEBI:62899"/>
        <dbReference type="EC" id="2.5.1.3"/>
    </reaction>
</comment>
<evidence type="ECO:0000256" key="10">
    <source>
        <dbReference type="ARBA" id="ARBA00047334"/>
    </source>
</evidence>
<feature type="domain" description="Thiamine phosphate synthase/TenI" evidence="14">
    <location>
        <begin position="332"/>
        <end position="505"/>
    </location>
</feature>
<dbReference type="InterPro" id="IPR029056">
    <property type="entry name" value="Ribokinase-like"/>
</dbReference>
<feature type="binding site" evidence="13">
    <location>
        <position position="448"/>
    </location>
    <ligand>
        <name>4-amino-2-methyl-5-(diphosphooxymethyl)pyrimidine</name>
        <dbReference type="ChEBI" id="CHEBI:57841"/>
    </ligand>
</feature>
<dbReference type="NCBIfam" id="TIGR00693">
    <property type="entry name" value="thiE"/>
    <property type="match status" value="1"/>
</dbReference>
<evidence type="ECO:0000259" key="14">
    <source>
        <dbReference type="Pfam" id="PF02581"/>
    </source>
</evidence>
<dbReference type="InterPro" id="IPR013749">
    <property type="entry name" value="PM/HMP-P_kinase-1"/>
</dbReference>
<evidence type="ECO:0000256" key="4">
    <source>
        <dbReference type="ARBA" id="ARBA00022741"/>
    </source>
</evidence>
<dbReference type="CDD" id="cd00564">
    <property type="entry name" value="TMP_TenI"/>
    <property type="match status" value="1"/>
</dbReference>
<keyword evidence="6" id="KW-0067">ATP-binding</keyword>
<keyword evidence="4" id="KW-0547">Nucleotide-binding</keyword>
<evidence type="ECO:0000256" key="13">
    <source>
        <dbReference type="HAMAP-Rule" id="MF_00097"/>
    </source>
</evidence>
<proteinExistence type="inferred from homology"/>
<keyword evidence="8 13" id="KW-0784">Thiamine biosynthesis</keyword>
<dbReference type="HAMAP" id="MF_00097">
    <property type="entry name" value="TMP_synthase"/>
    <property type="match status" value="1"/>
</dbReference>
<keyword evidence="17" id="KW-1185">Reference proteome</keyword>
<feature type="binding site" evidence="13">
    <location>
        <position position="381"/>
    </location>
    <ligand>
        <name>Mg(2+)</name>
        <dbReference type="ChEBI" id="CHEBI:18420"/>
    </ligand>
</feature>
<feature type="binding site" evidence="13">
    <location>
        <begin position="502"/>
        <end position="503"/>
    </location>
    <ligand>
        <name>2-[(2R,5Z)-2-carboxy-4-methylthiazol-5(2H)-ylidene]ethyl phosphate</name>
        <dbReference type="ChEBI" id="CHEBI:62899"/>
    </ligand>
</feature>
<feature type="domain" description="Pyridoxamine kinase/Phosphomethylpyrimidine kinase" evidence="15">
    <location>
        <begin position="18"/>
        <end position="277"/>
    </location>
</feature>
<comment type="similarity">
    <text evidence="13">Belongs to the thiamine-phosphate synthase family.</text>
</comment>
<evidence type="ECO:0000313" key="17">
    <source>
        <dbReference type="Proteomes" id="UP001500021"/>
    </source>
</evidence>
<evidence type="ECO:0000259" key="15">
    <source>
        <dbReference type="Pfam" id="PF08543"/>
    </source>
</evidence>
<dbReference type="PANTHER" id="PTHR20858:SF17">
    <property type="entry name" value="HYDROXYMETHYLPYRIMIDINE_PHOSPHOMETHYLPYRIMIDINE KINASE THI20-RELATED"/>
    <property type="match status" value="1"/>
</dbReference>
<dbReference type="InterPro" id="IPR034291">
    <property type="entry name" value="TMP_synthase"/>
</dbReference>
<feature type="binding site" evidence="13">
    <location>
        <position position="419"/>
    </location>
    <ligand>
        <name>4-amino-2-methyl-5-(diphosphooxymethyl)pyrimidine</name>
        <dbReference type="ChEBI" id="CHEBI:57841"/>
    </ligand>
</feature>
<dbReference type="Pfam" id="PF08543">
    <property type="entry name" value="Phos_pyr_kin"/>
    <property type="match status" value="1"/>
</dbReference>
<evidence type="ECO:0000256" key="3">
    <source>
        <dbReference type="ARBA" id="ARBA00022723"/>
    </source>
</evidence>
<evidence type="ECO:0000256" key="2">
    <source>
        <dbReference type="ARBA" id="ARBA00022679"/>
    </source>
</evidence>
<keyword evidence="2 13" id="KW-0808">Transferase</keyword>
<name>A0ABN1L7X3_9GAMM</name>
<feature type="binding site" evidence="13">
    <location>
        <begin position="348"/>
        <end position="352"/>
    </location>
    <ligand>
        <name>4-amino-2-methyl-5-(diphosphooxymethyl)pyrimidine</name>
        <dbReference type="ChEBI" id="CHEBI:57841"/>
    </ligand>
</feature>
<evidence type="ECO:0000256" key="5">
    <source>
        <dbReference type="ARBA" id="ARBA00022777"/>
    </source>
</evidence>
<dbReference type="Gene3D" id="3.20.20.70">
    <property type="entry name" value="Aldolase class I"/>
    <property type="match status" value="1"/>
</dbReference>